<keyword evidence="6 14" id="KW-1133">Transmembrane helix</keyword>
<dbReference type="GO" id="GO:0016853">
    <property type="term" value="F:isomerase activity"/>
    <property type="evidence" value="ECO:0007669"/>
    <property type="project" value="UniProtKB-KW"/>
</dbReference>
<keyword evidence="10" id="KW-0449">Lipoprotein</keyword>
<dbReference type="Pfam" id="PF12738">
    <property type="entry name" value="PTCB-BRCT"/>
    <property type="match status" value="1"/>
</dbReference>
<evidence type="ECO:0000313" key="18">
    <source>
        <dbReference type="Proteomes" id="UP000233556"/>
    </source>
</evidence>
<feature type="compositionally biased region" description="Polar residues" evidence="13">
    <location>
        <begin position="702"/>
        <end position="712"/>
    </location>
</feature>
<feature type="domain" description="BRCT" evidence="15">
    <location>
        <begin position="316"/>
        <end position="406"/>
    </location>
</feature>
<evidence type="ECO:0000256" key="9">
    <source>
        <dbReference type="ARBA" id="ARBA00023157"/>
    </source>
</evidence>
<dbReference type="Proteomes" id="UP000233556">
    <property type="component" value="Unassembled WGS sequence"/>
</dbReference>
<dbReference type="GO" id="GO:0016020">
    <property type="term" value="C:membrane"/>
    <property type="evidence" value="ECO:0007669"/>
    <property type="project" value="UniProtKB-SubCell"/>
</dbReference>
<evidence type="ECO:0000259" key="15">
    <source>
        <dbReference type="PROSITE" id="PS50172"/>
    </source>
</evidence>
<evidence type="ECO:0000259" key="16">
    <source>
        <dbReference type="PROSITE" id="PS50262"/>
    </source>
</evidence>
<evidence type="ECO:0000256" key="5">
    <source>
        <dbReference type="ARBA" id="ARBA00022737"/>
    </source>
</evidence>
<dbReference type="SUPFAM" id="SSF81321">
    <property type="entry name" value="Family A G protein-coupled receptor-like"/>
    <property type="match status" value="1"/>
</dbReference>
<feature type="compositionally biased region" description="Polar residues" evidence="13">
    <location>
        <begin position="868"/>
        <end position="887"/>
    </location>
</feature>
<evidence type="ECO:0000256" key="3">
    <source>
        <dbReference type="ARBA" id="ARBA00022641"/>
    </source>
</evidence>
<feature type="region of interest" description="Disordered" evidence="13">
    <location>
        <begin position="700"/>
        <end position="719"/>
    </location>
</feature>
<dbReference type="InterPro" id="IPR000355">
    <property type="entry name" value="Chemokine_rcpt"/>
</dbReference>
<dbReference type="GO" id="GO:0016493">
    <property type="term" value="F:C-C chemokine receptor activity"/>
    <property type="evidence" value="ECO:0007669"/>
    <property type="project" value="InterPro"/>
</dbReference>
<dbReference type="InterPro" id="IPR017452">
    <property type="entry name" value="GPCR_Rhodpsn_7TM"/>
</dbReference>
<dbReference type="PRINTS" id="PR00237">
    <property type="entry name" value="GPCRRHODOPSN"/>
</dbReference>
<dbReference type="GO" id="GO:0006270">
    <property type="term" value="P:DNA replication initiation"/>
    <property type="evidence" value="ECO:0007669"/>
    <property type="project" value="TreeGrafter"/>
</dbReference>
<dbReference type="PRINTS" id="PR00657">
    <property type="entry name" value="CCCHEMOKINER"/>
</dbReference>
<name>A0A2I0TVT1_LIMLA</name>
<keyword evidence="8" id="KW-0564">Palmitate</keyword>
<dbReference type="OrthoDB" id="9876908at2759"/>
<dbReference type="PANTHER" id="PTHR13561:SF20">
    <property type="entry name" value="DNA TOPOISOMERASE 2-BINDING PROTEIN 1"/>
    <property type="match status" value="1"/>
</dbReference>
<evidence type="ECO:0000256" key="14">
    <source>
        <dbReference type="SAM" id="Phobius"/>
    </source>
</evidence>
<evidence type="ECO:0000256" key="13">
    <source>
        <dbReference type="SAM" id="MobiDB-lite"/>
    </source>
</evidence>
<reference evidence="18" key="2">
    <citation type="submission" date="2017-12" db="EMBL/GenBank/DDBJ databases">
        <title>Genome sequence of the Bar-tailed Godwit (Limosa lapponica baueri).</title>
        <authorList>
            <person name="Lima N.C.B."/>
            <person name="Parody-Merino A.M."/>
            <person name="Battley P.F."/>
            <person name="Fidler A.E."/>
            <person name="Prosdocimi F."/>
        </authorList>
    </citation>
    <scope>NUCLEOTIDE SEQUENCE [LARGE SCALE GENOMIC DNA]</scope>
</reference>
<dbReference type="Gene3D" id="1.20.1070.10">
    <property type="entry name" value="Rhodopsin 7-helix transmembrane proteins"/>
    <property type="match status" value="1"/>
</dbReference>
<comment type="subunit">
    <text evidence="12">Interacts with PRAF2. Efficient ligand binding to CCL3/MIP-1alpha and CCL4/MIP-1beta requires sulfation, O-glycosylation and sialic acid modifications. Glycosylation on Ser-6 is required for efficient binding of CCL4. Interacts with GRK2. Interacts with ARRB1 and ARRB2. Interacts with CNIH4. Interacts with S100A4; this interaction stimulates T-lymphocyte chemotaxis.</text>
</comment>
<dbReference type="SUPFAM" id="SSF52113">
    <property type="entry name" value="BRCT domain"/>
    <property type="match status" value="2"/>
</dbReference>
<gene>
    <name evidence="17" type="ORF">llap_11817</name>
</gene>
<evidence type="ECO:0000256" key="6">
    <source>
        <dbReference type="ARBA" id="ARBA00022989"/>
    </source>
</evidence>
<evidence type="ECO:0000313" key="17">
    <source>
        <dbReference type="EMBL" id="PKU37882.1"/>
    </source>
</evidence>
<dbReference type="InterPro" id="IPR000276">
    <property type="entry name" value="GPCR_Rhodpsn"/>
</dbReference>
<dbReference type="GO" id="GO:0006955">
    <property type="term" value="P:immune response"/>
    <property type="evidence" value="ECO:0007669"/>
    <property type="project" value="InterPro"/>
</dbReference>
<dbReference type="GO" id="GO:0007095">
    <property type="term" value="P:mitotic G2 DNA damage checkpoint signaling"/>
    <property type="evidence" value="ECO:0007669"/>
    <property type="project" value="TreeGrafter"/>
</dbReference>
<dbReference type="InterPro" id="IPR002240">
    <property type="entry name" value="Chemokine_CCR5"/>
</dbReference>
<dbReference type="AlphaFoldDB" id="A0A2I0TVT1"/>
<dbReference type="SMART" id="SM00292">
    <property type="entry name" value="BRCT"/>
    <property type="match status" value="4"/>
</dbReference>
<keyword evidence="3" id="KW-0765">Sulfation</keyword>
<evidence type="ECO:0000256" key="7">
    <source>
        <dbReference type="ARBA" id="ARBA00023136"/>
    </source>
</evidence>
<keyword evidence="4 14" id="KW-0812">Transmembrane</keyword>
<dbReference type="FunFam" id="3.40.50.10190:FF:000029">
    <property type="entry name" value="DNA topoisomerase II binding protein 1"/>
    <property type="match status" value="1"/>
</dbReference>
<evidence type="ECO:0000256" key="12">
    <source>
        <dbReference type="ARBA" id="ARBA00024219"/>
    </source>
</evidence>
<feature type="domain" description="BRCT" evidence="15">
    <location>
        <begin position="594"/>
        <end position="691"/>
    </location>
</feature>
<proteinExistence type="predicted"/>
<dbReference type="PROSITE" id="PS50172">
    <property type="entry name" value="BRCT"/>
    <property type="match status" value="2"/>
</dbReference>
<comment type="function">
    <text evidence="11">Receptor for a number of inflammatory CC-chemokines including CCL3/MIP-1-alpha, CCL4/MIP-1-beta and RANTES and subsequently transduces a signal by increasing the intracellular calcium ion level. May play a role in the control of granulocytic lineage proliferation or differentiation. Participates in T-lymphocyte migration to the infection site by acting as a chemotactic receptor.</text>
</comment>
<dbReference type="CDD" id="cd17718">
    <property type="entry name" value="BRCT_TopBP1_rpt3"/>
    <property type="match status" value="1"/>
</dbReference>
<organism evidence="17 18">
    <name type="scientific">Limosa lapponica baueri</name>
    <dbReference type="NCBI Taxonomy" id="1758121"/>
    <lineage>
        <taxon>Eukaryota</taxon>
        <taxon>Metazoa</taxon>
        <taxon>Chordata</taxon>
        <taxon>Craniata</taxon>
        <taxon>Vertebrata</taxon>
        <taxon>Euteleostomi</taxon>
        <taxon>Archelosauria</taxon>
        <taxon>Archosauria</taxon>
        <taxon>Dinosauria</taxon>
        <taxon>Saurischia</taxon>
        <taxon>Theropoda</taxon>
        <taxon>Coelurosauria</taxon>
        <taxon>Aves</taxon>
        <taxon>Neognathae</taxon>
        <taxon>Neoaves</taxon>
        <taxon>Charadriiformes</taxon>
        <taxon>Scolopacidae</taxon>
        <taxon>Limosa</taxon>
    </lineage>
</organism>
<dbReference type="Pfam" id="PF00533">
    <property type="entry name" value="BRCT"/>
    <property type="match status" value="1"/>
</dbReference>
<feature type="transmembrane region" description="Helical" evidence="14">
    <location>
        <begin position="132"/>
        <end position="149"/>
    </location>
</feature>
<dbReference type="InterPro" id="IPR036420">
    <property type="entry name" value="BRCT_dom_sf"/>
</dbReference>
<feature type="region of interest" description="Disordered" evidence="13">
    <location>
        <begin position="868"/>
        <end position="891"/>
    </location>
</feature>
<evidence type="ECO:0000256" key="4">
    <source>
        <dbReference type="ARBA" id="ARBA00022692"/>
    </source>
</evidence>
<keyword evidence="18" id="KW-1185">Reference proteome</keyword>
<dbReference type="GO" id="GO:0006954">
    <property type="term" value="P:inflammatory response"/>
    <property type="evidence" value="ECO:0007669"/>
    <property type="project" value="InterPro"/>
</dbReference>
<evidence type="ECO:0000256" key="10">
    <source>
        <dbReference type="ARBA" id="ARBA00023288"/>
    </source>
</evidence>
<feature type="transmembrane region" description="Helical" evidence="14">
    <location>
        <begin position="99"/>
        <end position="120"/>
    </location>
</feature>
<keyword evidence="7 14" id="KW-0472">Membrane</keyword>
<keyword evidence="17" id="KW-0413">Isomerase</keyword>
<dbReference type="CDD" id="cd17749">
    <property type="entry name" value="BRCT_TopBP1_rpt4"/>
    <property type="match status" value="1"/>
</dbReference>
<dbReference type="CDD" id="cd18434">
    <property type="entry name" value="BRCT_TopBP1_rpt5"/>
    <property type="match status" value="1"/>
</dbReference>
<dbReference type="Gene3D" id="3.40.50.10190">
    <property type="entry name" value="BRCT domain"/>
    <property type="match status" value="4"/>
</dbReference>
<dbReference type="GO" id="GO:0033314">
    <property type="term" value="P:mitotic DNA replication checkpoint signaling"/>
    <property type="evidence" value="ECO:0007669"/>
    <property type="project" value="TreeGrafter"/>
</dbReference>
<evidence type="ECO:0000256" key="1">
    <source>
        <dbReference type="ARBA" id="ARBA00004370"/>
    </source>
</evidence>
<evidence type="ECO:0000256" key="2">
    <source>
        <dbReference type="ARBA" id="ARBA00019124"/>
    </source>
</evidence>
<protein>
    <recommendedName>
        <fullName evidence="2">C-C chemokine receptor type 5</fullName>
    </recommendedName>
</protein>
<dbReference type="PANTHER" id="PTHR13561">
    <property type="entry name" value="DNA REPLICATION REGULATOR DPB11-RELATED"/>
    <property type="match status" value="1"/>
</dbReference>
<accession>A0A2I0TVT1</accession>
<reference evidence="18" key="1">
    <citation type="submission" date="2017-11" db="EMBL/GenBank/DDBJ databases">
        <authorList>
            <person name="Lima N.C."/>
            <person name="Parody-Merino A.M."/>
            <person name="Battley P.F."/>
            <person name="Fidler A.E."/>
            <person name="Prosdocimi F."/>
        </authorList>
    </citation>
    <scope>NUCLEOTIDE SEQUENCE [LARGE SCALE GENOMIC DNA]</scope>
</reference>
<evidence type="ECO:0000256" key="11">
    <source>
        <dbReference type="ARBA" id="ARBA00024175"/>
    </source>
</evidence>
<feature type="domain" description="G-protein coupled receptors family 1 profile" evidence="16">
    <location>
        <begin position="26"/>
        <end position="195"/>
    </location>
</feature>
<feature type="transmembrane region" description="Helical" evidence="14">
    <location>
        <begin position="43"/>
        <end position="65"/>
    </location>
</feature>
<dbReference type="FunFam" id="3.40.50.10190:FF:000021">
    <property type="entry name" value="DNA topoisomerase II binding protein 1"/>
    <property type="match status" value="1"/>
</dbReference>
<dbReference type="InterPro" id="IPR001357">
    <property type="entry name" value="BRCT_dom"/>
</dbReference>
<evidence type="ECO:0000256" key="8">
    <source>
        <dbReference type="ARBA" id="ARBA00023139"/>
    </source>
</evidence>
<dbReference type="FunFam" id="3.40.50.10190:FF:000022">
    <property type="entry name" value="DNA topoisomerase II binding protein 1"/>
    <property type="match status" value="1"/>
</dbReference>
<keyword evidence="9" id="KW-1015">Disulfide bond</keyword>
<sequence>METDSCVFKFLYPLILLDDIRMSHWYLAIVHAVFALKARTVTYGILTSAVTWAVAIFASVPGIVFHKTQKESSHYTCSAHYPSEQRDVWKQFLTLKMNILGLIIPMLIMICSYTQIIKTLLQCRNEKKHKAVRLIFIIMIVYFLFWAPYNICILLRDFQGVFSITTCEGSGQLHKATQVTETISMIHCCINPVIYAFAGEKFRKYLQSFFRKQIAFHFSKYCPVFYVDTAERASSTYTQSTGEQEVSAALHLTFKKLLSPKGFDARPQDHTLSDVSHISNINLSGVNETACSSAMSSRLDPLPDELENLDISSFQAPEDLLDGCRIYLCGFSGKKLDKMRRLINCGGGVRFNQLNEDVTHVILGDNNDELKHFLDKTAHRPHVVTAKWLLESFSKGYLHPVEQYIPLNYQLLENPILEQPGMKSILPKNTSLSKKEAVNVIKHQKATDEDFLSQYVNNDSTLDEAEKLTSAAISDVTHLTVQGENQSSICNGSLGESSALTERGLFVRKRFLLLGFGEEDESCISDIIVENAGKILPLQSRTIADYAVVPLLGCTVKPTVGDVVTNTWLITCVEQQLLLDPQSNPLFTPVPVMEGVTPLEDCVLSFSQFTGAERDSLVYLAGLLGARVQEFFVRKANAKKGMFASTHLVVREPDGSKYEAAKKWNLPAVTVAWLLQSARTGKRADESKFLVENAEAEDKESSITQLSKTPATVKSPDSEQPTYLLEAGKKTAVTPLDINRFQSKAFQAVISHHIEKTTPIVQGGLPQKEPSLHLDTPSKFLSKDKLFKPSFDVKEEEPKPLANVVIYVSKKLSKKQSELNAVAASLGADYRQSRQALADINTEPSQSEQIIWDDPTAREERARLVSNFQWPNSPSQYAEQGQSNSNKNMDESAFKGSLADAEIAAIGKIRNTISLFFATAVAEDERADEEPEKHRKFQLSSLNPPERFDYCHLIEELEATHLFADFSKLKPDDPRVNVAEAAAQGVNCLKPEYIADYLIQVCLPGGLGSALHPPHRQMGQPQPPEASERD</sequence>
<dbReference type="Pfam" id="PF00001">
    <property type="entry name" value="7tm_1"/>
    <property type="match status" value="1"/>
</dbReference>
<comment type="subcellular location">
    <subcellularLocation>
        <location evidence="1">Membrane</location>
    </subcellularLocation>
</comment>
<dbReference type="GO" id="GO:0006935">
    <property type="term" value="P:chemotaxis"/>
    <property type="evidence" value="ECO:0007669"/>
    <property type="project" value="InterPro"/>
</dbReference>
<dbReference type="PRINTS" id="PR01110">
    <property type="entry name" value="CHEMOKINER5"/>
</dbReference>
<keyword evidence="5" id="KW-0677">Repeat</keyword>
<dbReference type="EMBL" id="KZ506942">
    <property type="protein sequence ID" value="PKU37882.1"/>
    <property type="molecule type" value="Genomic_DNA"/>
</dbReference>
<dbReference type="PROSITE" id="PS50262">
    <property type="entry name" value="G_PROTEIN_RECEP_F1_2"/>
    <property type="match status" value="1"/>
</dbReference>